<evidence type="ECO:0000256" key="5">
    <source>
        <dbReference type="ARBA" id="ARBA00022692"/>
    </source>
</evidence>
<feature type="transmembrane region" description="Helical" evidence="8">
    <location>
        <begin position="44"/>
        <end position="65"/>
    </location>
</feature>
<evidence type="ECO:0000256" key="6">
    <source>
        <dbReference type="ARBA" id="ARBA00022989"/>
    </source>
</evidence>
<accession>A0ABD7Z4H7</accession>
<dbReference type="Gene3D" id="3.40.720.10">
    <property type="entry name" value="Alkaline Phosphatase, subunit A"/>
    <property type="match status" value="1"/>
</dbReference>
<sequence length="542" mass="62168">MMQSKWVLSSNRAILLLSIYILLIFNIGFWSYLFQHVTLKNNVIFWFTVPVLMLAAMNFCMQLLFWPYLHWLMVPLLLLLGSAVSYAVMMQHIYFDANMLQNIMQTNIGEAGAWLTPQFWMWLGITGLLPAQWYCWGVNIHYTKPWYREFGKRIVVIIASLITVFTVILLAYGSYISFFRNNKTVNHLIVPTNFVGAAVKTAYNTYDAHQPLQRIGMDASHQRHGNKRLLILVIGETTRAQNWGLNGYQRQTTPELAAMANQVVNFPHVSSCGTATAVSLPCLFSNMPRQHYQANLAKHQEGLLDVLQRSGVAVSWRDNDGGCKGVCDRIRHLDVRDWAPNLKCNSDGCLDESLLINLHGMITNMPNDAVLVLHTMGSHGPAYYQRYPEAFRRFTPTCDTNQIQQCTREQLRNTYDNTVLYTDHILAEIIKLLQNESGLASAMWYFSDHGESLGENGIYLHATPYAIAPEEQTRVPMLFWANHDFAEISNLDMNCLRRHAHQQEFSHDNIFHSVLGLMDVKTSEYQTQLDLFASCRKNNFNY</sequence>
<dbReference type="AlphaFoldDB" id="A0ABD7Z4H7"/>
<evidence type="ECO:0000259" key="10">
    <source>
        <dbReference type="Pfam" id="PF08019"/>
    </source>
</evidence>
<dbReference type="NCBIfam" id="NF028537">
    <property type="entry name" value="P_eth_NH2_trans"/>
    <property type="match status" value="1"/>
</dbReference>
<dbReference type="PANTHER" id="PTHR30443">
    <property type="entry name" value="INNER MEMBRANE PROTEIN"/>
    <property type="match status" value="1"/>
</dbReference>
<evidence type="ECO:0000256" key="3">
    <source>
        <dbReference type="ARBA" id="ARBA00022519"/>
    </source>
</evidence>
<dbReference type="InterPro" id="IPR040423">
    <property type="entry name" value="PEA_transferase"/>
</dbReference>
<feature type="transmembrane region" description="Helical" evidence="8">
    <location>
        <begin position="119"/>
        <end position="142"/>
    </location>
</feature>
<dbReference type="GO" id="GO:0005886">
    <property type="term" value="C:plasma membrane"/>
    <property type="evidence" value="ECO:0007669"/>
    <property type="project" value="UniProtKB-SubCell"/>
</dbReference>
<evidence type="ECO:0000256" key="1">
    <source>
        <dbReference type="ARBA" id="ARBA00004429"/>
    </source>
</evidence>
<feature type="domain" description="Sulfatase N-terminal" evidence="9">
    <location>
        <begin position="229"/>
        <end position="520"/>
    </location>
</feature>
<dbReference type="GeneID" id="32537998"/>
<feature type="transmembrane region" description="Helical" evidence="8">
    <location>
        <begin position="72"/>
        <end position="94"/>
    </location>
</feature>
<keyword evidence="2" id="KW-1003">Cell membrane</keyword>
<evidence type="ECO:0000313" key="11">
    <source>
        <dbReference type="EMBL" id="WLS99242.1"/>
    </source>
</evidence>
<dbReference type="Pfam" id="PF00884">
    <property type="entry name" value="Sulfatase"/>
    <property type="match status" value="1"/>
</dbReference>
<name>A0ABD7Z4H7_9NEIS</name>
<reference evidence="11 12" key="1">
    <citation type="submission" date="2023-08" db="EMBL/GenBank/DDBJ databases">
        <title>Complete genome sequences of 12 bacterial strains from the honey bee gut, resolved with long-read nanopore sequencing.</title>
        <authorList>
            <person name="Kwong W.K."/>
            <person name="Acheampong S."/>
            <person name="Polat M.F."/>
        </authorList>
    </citation>
    <scope>NUCLEOTIDE SEQUENCE [LARGE SCALE GENOMIC DNA]</scope>
    <source>
        <strain evidence="12">wkB9</strain>
    </source>
</reference>
<keyword evidence="7 8" id="KW-0472">Membrane</keyword>
<dbReference type="InterPro" id="IPR000917">
    <property type="entry name" value="Sulfatase_N"/>
</dbReference>
<dbReference type="PANTHER" id="PTHR30443:SF0">
    <property type="entry name" value="PHOSPHOETHANOLAMINE TRANSFERASE EPTA"/>
    <property type="match status" value="1"/>
</dbReference>
<comment type="subcellular location">
    <subcellularLocation>
        <location evidence="1">Cell inner membrane</location>
        <topology evidence="1">Multi-pass membrane protein</topology>
    </subcellularLocation>
</comment>
<evidence type="ECO:0000256" key="2">
    <source>
        <dbReference type="ARBA" id="ARBA00022475"/>
    </source>
</evidence>
<proteinExistence type="predicted"/>
<keyword evidence="5 8" id="KW-0812">Transmembrane</keyword>
<dbReference type="Proteomes" id="UP001229773">
    <property type="component" value="Chromosome"/>
</dbReference>
<feature type="transmembrane region" description="Helical" evidence="8">
    <location>
        <begin position="154"/>
        <end position="175"/>
    </location>
</feature>
<dbReference type="CDD" id="cd16017">
    <property type="entry name" value="LptA"/>
    <property type="match status" value="1"/>
</dbReference>
<keyword evidence="3" id="KW-0997">Cell inner membrane</keyword>
<dbReference type="InterPro" id="IPR012549">
    <property type="entry name" value="EptA-like_N"/>
</dbReference>
<dbReference type="InterPro" id="IPR058130">
    <property type="entry name" value="PEA_transf_C"/>
</dbReference>
<dbReference type="RefSeq" id="WP_038648701.1">
    <property type="nucleotide sequence ID" value="NZ_CP132375.1"/>
</dbReference>
<evidence type="ECO:0000256" key="7">
    <source>
        <dbReference type="ARBA" id="ARBA00023136"/>
    </source>
</evidence>
<keyword evidence="6 8" id="KW-1133">Transmembrane helix</keyword>
<keyword evidence="4 11" id="KW-0808">Transferase</keyword>
<organism evidence="11 12">
    <name type="scientific">Snodgrassella alvi</name>
    <dbReference type="NCBI Taxonomy" id="1196083"/>
    <lineage>
        <taxon>Bacteria</taxon>
        <taxon>Pseudomonadati</taxon>
        <taxon>Pseudomonadota</taxon>
        <taxon>Betaproteobacteria</taxon>
        <taxon>Neisseriales</taxon>
        <taxon>Neisseriaceae</taxon>
        <taxon>Snodgrassella</taxon>
    </lineage>
</organism>
<dbReference type="SUPFAM" id="SSF53649">
    <property type="entry name" value="Alkaline phosphatase-like"/>
    <property type="match status" value="1"/>
</dbReference>
<dbReference type="InterPro" id="IPR017850">
    <property type="entry name" value="Alkaline_phosphatase_core_sf"/>
</dbReference>
<evidence type="ECO:0000256" key="8">
    <source>
        <dbReference type="SAM" id="Phobius"/>
    </source>
</evidence>
<evidence type="ECO:0000259" key="9">
    <source>
        <dbReference type="Pfam" id="PF00884"/>
    </source>
</evidence>
<evidence type="ECO:0000313" key="12">
    <source>
        <dbReference type="Proteomes" id="UP001229773"/>
    </source>
</evidence>
<dbReference type="GO" id="GO:0016740">
    <property type="term" value="F:transferase activity"/>
    <property type="evidence" value="ECO:0007669"/>
    <property type="project" value="UniProtKB-KW"/>
</dbReference>
<protein>
    <submittedName>
        <fullName evidence="11">Phosphoethanolamine--lipid A transferase</fullName>
    </submittedName>
</protein>
<evidence type="ECO:0000256" key="4">
    <source>
        <dbReference type="ARBA" id="ARBA00022679"/>
    </source>
</evidence>
<dbReference type="Pfam" id="PF08019">
    <property type="entry name" value="EptA_B_N"/>
    <property type="match status" value="1"/>
</dbReference>
<gene>
    <name evidence="11" type="ORF">RAM05_04400</name>
</gene>
<dbReference type="EMBL" id="CP132375">
    <property type="protein sequence ID" value="WLS99242.1"/>
    <property type="molecule type" value="Genomic_DNA"/>
</dbReference>
<feature type="domain" description="Phosphoethanolamine transferase N-terminal" evidence="10">
    <location>
        <begin position="53"/>
        <end position="204"/>
    </location>
</feature>
<feature type="transmembrane region" description="Helical" evidence="8">
    <location>
        <begin position="12"/>
        <end position="32"/>
    </location>
</feature>